<dbReference type="Pfam" id="PF10646">
    <property type="entry name" value="Germane"/>
    <property type="match status" value="1"/>
</dbReference>
<accession>A0A2Z3JJP6</accession>
<dbReference type="OrthoDB" id="68423at2"/>
<dbReference type="SMART" id="SM00909">
    <property type="entry name" value="Germane"/>
    <property type="match status" value="1"/>
</dbReference>
<dbReference type="Proteomes" id="UP000245368">
    <property type="component" value="Chromosome"/>
</dbReference>
<gene>
    <name evidence="2" type="ORF">DKM44_07795</name>
</gene>
<evidence type="ECO:0000313" key="3">
    <source>
        <dbReference type="Proteomes" id="UP000245368"/>
    </source>
</evidence>
<dbReference type="KEGG" id="dez:DKM44_07795"/>
<evidence type="ECO:0000259" key="1">
    <source>
        <dbReference type="SMART" id="SM00909"/>
    </source>
</evidence>
<feature type="domain" description="GerMN" evidence="1">
    <location>
        <begin position="78"/>
        <end position="164"/>
    </location>
</feature>
<dbReference type="InterPro" id="IPR019606">
    <property type="entry name" value="GerMN"/>
</dbReference>
<organism evidence="2 3">
    <name type="scientific">Deinococcus irradiatisoli</name>
    <dbReference type="NCBI Taxonomy" id="2202254"/>
    <lineage>
        <taxon>Bacteria</taxon>
        <taxon>Thermotogati</taxon>
        <taxon>Deinococcota</taxon>
        <taxon>Deinococci</taxon>
        <taxon>Deinococcales</taxon>
        <taxon>Deinococcaceae</taxon>
        <taxon>Deinococcus</taxon>
    </lineage>
</organism>
<dbReference type="AlphaFoldDB" id="A0A2Z3JJP6"/>
<sequence>MRRLLTPINILGLLLLALSLYLRDWVSRPPTTPTPPELQLEVMQPLSVRLYFSNTQVDDFVTEDRTVQVEGKSPGKVAQATLNAWVRGPLKGKGLRAVPQGSAAPDVWVRGPHFYVNLPTSYTQFNFGISGERMVICSLTRSLLEKTGKDVLFLVGGQSSPTLLGHMDLRRPYTKADCTS</sequence>
<keyword evidence="3" id="KW-1185">Reference proteome</keyword>
<evidence type="ECO:0000313" key="2">
    <source>
        <dbReference type="EMBL" id="AWN23139.1"/>
    </source>
</evidence>
<dbReference type="EMBL" id="CP029494">
    <property type="protein sequence ID" value="AWN23139.1"/>
    <property type="molecule type" value="Genomic_DNA"/>
</dbReference>
<reference evidence="2 3" key="1">
    <citation type="submission" date="2018-05" db="EMBL/GenBank/DDBJ databases">
        <title>Complete Genome Sequence of Deinococcus sp. strain 17bor-2.</title>
        <authorList>
            <person name="Srinivasan S."/>
        </authorList>
    </citation>
    <scope>NUCLEOTIDE SEQUENCE [LARGE SCALE GENOMIC DNA]</scope>
    <source>
        <strain evidence="2 3">17bor-2</strain>
    </source>
</reference>
<protein>
    <submittedName>
        <fullName evidence="2">Sporulation/spore germination protein</fullName>
    </submittedName>
</protein>
<proteinExistence type="predicted"/>
<name>A0A2Z3JJP6_9DEIO</name>